<dbReference type="Proteomes" id="UP000625316">
    <property type="component" value="Unassembled WGS sequence"/>
</dbReference>
<reference evidence="3" key="1">
    <citation type="submission" date="2020-10" db="EMBL/GenBank/DDBJ databases">
        <authorList>
            <person name="Castelo-Branco R."/>
            <person name="Eusebio N."/>
            <person name="Adriana R."/>
            <person name="Vieira A."/>
            <person name="Brugerolle De Fraissinette N."/>
            <person name="Rezende De Castro R."/>
            <person name="Schneider M.P."/>
            <person name="Vasconcelos V."/>
            <person name="Leao P.N."/>
        </authorList>
    </citation>
    <scope>NUCLEOTIDE SEQUENCE</scope>
    <source>
        <strain evidence="3">LEGE 11480</strain>
    </source>
</reference>
<dbReference type="InterPro" id="IPR010093">
    <property type="entry name" value="SinI_DNA-bd"/>
</dbReference>
<evidence type="ECO:0000259" key="2">
    <source>
        <dbReference type="Pfam" id="PF12728"/>
    </source>
</evidence>
<name>A0A928VKI7_9CYAN</name>
<feature type="compositionally biased region" description="Basic and acidic residues" evidence="1">
    <location>
        <begin position="54"/>
        <end position="73"/>
    </location>
</feature>
<dbReference type="GO" id="GO:0003677">
    <property type="term" value="F:DNA binding"/>
    <property type="evidence" value="ECO:0007669"/>
    <property type="project" value="InterPro"/>
</dbReference>
<comment type="caution">
    <text evidence="3">The sequence shown here is derived from an EMBL/GenBank/DDBJ whole genome shotgun (WGS) entry which is preliminary data.</text>
</comment>
<evidence type="ECO:0000256" key="1">
    <source>
        <dbReference type="SAM" id="MobiDB-lite"/>
    </source>
</evidence>
<feature type="domain" description="Helix-turn-helix" evidence="2">
    <location>
        <begin position="6"/>
        <end position="53"/>
    </location>
</feature>
<dbReference type="InterPro" id="IPR041657">
    <property type="entry name" value="HTH_17"/>
</dbReference>
<evidence type="ECO:0000313" key="3">
    <source>
        <dbReference type="EMBL" id="MBE9029423.1"/>
    </source>
</evidence>
<dbReference type="NCBIfam" id="TIGR01764">
    <property type="entry name" value="excise"/>
    <property type="match status" value="1"/>
</dbReference>
<gene>
    <name evidence="3" type="ORF">IQ266_06555</name>
</gene>
<feature type="region of interest" description="Disordered" evidence="1">
    <location>
        <begin position="54"/>
        <end position="96"/>
    </location>
</feature>
<keyword evidence="4" id="KW-1185">Reference proteome</keyword>
<dbReference type="Pfam" id="PF12728">
    <property type="entry name" value="HTH_17"/>
    <property type="match status" value="1"/>
</dbReference>
<dbReference type="AlphaFoldDB" id="A0A928VKI7"/>
<sequence length="128" mass="14351">MDSVILTLEELATYLKLPVETIRDQVEAGQIPGRKIVDEWRFLQAAIDDWLRADAHHSPHHPEPPTHELDDNRPIFPTKAAVPDRPPAKLIDRTGVTPDNPWAEVRAVSEDDAAVLEIAAELRAEIDL</sequence>
<proteinExistence type="predicted"/>
<organism evidence="3 4">
    <name type="scientific">Romeriopsis navalis LEGE 11480</name>
    <dbReference type="NCBI Taxonomy" id="2777977"/>
    <lineage>
        <taxon>Bacteria</taxon>
        <taxon>Bacillati</taxon>
        <taxon>Cyanobacteriota</taxon>
        <taxon>Cyanophyceae</taxon>
        <taxon>Leptolyngbyales</taxon>
        <taxon>Leptolyngbyaceae</taxon>
        <taxon>Romeriopsis</taxon>
        <taxon>Romeriopsis navalis</taxon>
    </lineage>
</organism>
<evidence type="ECO:0000313" key="4">
    <source>
        <dbReference type="Proteomes" id="UP000625316"/>
    </source>
</evidence>
<dbReference type="EMBL" id="JADEXQ010000016">
    <property type="protein sequence ID" value="MBE9029423.1"/>
    <property type="molecule type" value="Genomic_DNA"/>
</dbReference>
<dbReference type="RefSeq" id="WP_264324242.1">
    <property type="nucleotide sequence ID" value="NZ_JADEXQ010000016.1"/>
</dbReference>
<protein>
    <submittedName>
        <fullName evidence="3">Helix-turn-helix domain-containing protein</fullName>
    </submittedName>
</protein>
<accession>A0A928VKI7</accession>